<evidence type="ECO:0000313" key="3">
    <source>
        <dbReference type="Proteomes" id="UP001501532"/>
    </source>
</evidence>
<evidence type="ECO:0000313" key="2">
    <source>
        <dbReference type="EMBL" id="GAA3073564.1"/>
    </source>
</evidence>
<sequence>MTTTQLPRRDSKVDQRRPAPEVHFNEPMLRGVPREPAEDMGTLADRIRRLMTLSTGQQLTLPLGGQYFDIVVTASGTAAYGVVRLMDEIQRSPGDAPDACGPVIEDPQRGWLIWLVPPGTSDRWAPHRFAMCLGRPHQLALPPLDRTEPPGPYWLRRCRSDRLVPSGPLRDHLNQFQPGPVPHETLLSSVLSDIS</sequence>
<dbReference type="EMBL" id="BAAAUF010000076">
    <property type="protein sequence ID" value="GAA3073564.1"/>
    <property type="molecule type" value="Genomic_DNA"/>
</dbReference>
<feature type="region of interest" description="Disordered" evidence="1">
    <location>
        <begin position="1"/>
        <end position="22"/>
    </location>
</feature>
<evidence type="ECO:0000256" key="1">
    <source>
        <dbReference type="SAM" id="MobiDB-lite"/>
    </source>
</evidence>
<reference evidence="3" key="1">
    <citation type="journal article" date="2019" name="Int. J. Syst. Evol. Microbiol.">
        <title>The Global Catalogue of Microorganisms (GCM) 10K type strain sequencing project: providing services to taxonomists for standard genome sequencing and annotation.</title>
        <authorList>
            <consortium name="The Broad Institute Genomics Platform"/>
            <consortium name="The Broad Institute Genome Sequencing Center for Infectious Disease"/>
            <person name="Wu L."/>
            <person name="Ma J."/>
        </authorList>
    </citation>
    <scope>NUCLEOTIDE SEQUENCE [LARGE SCALE GENOMIC DNA]</scope>
    <source>
        <strain evidence="3">JCM 9091</strain>
    </source>
</reference>
<keyword evidence="3" id="KW-1185">Reference proteome</keyword>
<accession>A0ABP6M2J1</accession>
<gene>
    <name evidence="2" type="ORF">GCM10010448_65290</name>
</gene>
<dbReference type="Proteomes" id="UP001501532">
    <property type="component" value="Unassembled WGS sequence"/>
</dbReference>
<protein>
    <submittedName>
        <fullName evidence="2">Uncharacterized protein</fullName>
    </submittedName>
</protein>
<dbReference type="RefSeq" id="WP_234518397.1">
    <property type="nucleotide sequence ID" value="NZ_BAAAUF010000076.1"/>
</dbReference>
<name>A0ABP6M2J1_9ACTN</name>
<proteinExistence type="predicted"/>
<comment type="caution">
    <text evidence="2">The sequence shown here is derived from an EMBL/GenBank/DDBJ whole genome shotgun (WGS) entry which is preliminary data.</text>
</comment>
<feature type="compositionally biased region" description="Basic and acidic residues" evidence="1">
    <location>
        <begin position="7"/>
        <end position="22"/>
    </location>
</feature>
<organism evidence="2 3">
    <name type="scientific">Streptomyces glomeratus</name>
    <dbReference type="NCBI Taxonomy" id="284452"/>
    <lineage>
        <taxon>Bacteria</taxon>
        <taxon>Bacillati</taxon>
        <taxon>Actinomycetota</taxon>
        <taxon>Actinomycetes</taxon>
        <taxon>Kitasatosporales</taxon>
        <taxon>Streptomycetaceae</taxon>
        <taxon>Streptomyces</taxon>
    </lineage>
</organism>